<feature type="region of interest" description="Disordered" evidence="4">
    <location>
        <begin position="1"/>
        <end position="23"/>
    </location>
</feature>
<evidence type="ECO:0000256" key="4">
    <source>
        <dbReference type="SAM" id="MobiDB-lite"/>
    </source>
</evidence>
<reference evidence="7 8" key="1">
    <citation type="submission" date="2018-07" db="EMBL/GenBank/DDBJ databases">
        <title>Genomic Encyclopedia of Type Strains, Phase IV (KMG-IV): sequencing the most valuable type-strain genomes for metagenomic binning, comparative biology and taxonomic classification.</title>
        <authorList>
            <person name="Goeker M."/>
        </authorList>
    </citation>
    <scope>NUCLEOTIDE SEQUENCE [LARGE SCALE GENOMIC DNA]</scope>
    <source>
        <strain evidence="7 8">DSM 21634</strain>
    </source>
</reference>
<dbReference type="GO" id="GO:0045892">
    <property type="term" value="P:negative regulation of DNA-templated transcription"/>
    <property type="evidence" value="ECO:0007669"/>
    <property type="project" value="TreeGrafter"/>
</dbReference>
<dbReference type="GO" id="GO:0003700">
    <property type="term" value="F:DNA-binding transcription factor activity"/>
    <property type="evidence" value="ECO:0007669"/>
    <property type="project" value="TreeGrafter"/>
</dbReference>
<dbReference type="GO" id="GO:0003677">
    <property type="term" value="F:DNA binding"/>
    <property type="evidence" value="ECO:0007669"/>
    <property type="project" value="UniProtKB-KW"/>
</dbReference>
<feature type="domain" description="HTH iclR-type" evidence="5">
    <location>
        <begin position="24"/>
        <end position="86"/>
    </location>
</feature>
<evidence type="ECO:0000256" key="3">
    <source>
        <dbReference type="ARBA" id="ARBA00023163"/>
    </source>
</evidence>
<proteinExistence type="predicted"/>
<sequence>MNDSAASSPFDLMNASPRKQDAVSGSAERSLKLLSLLAEEGRAMSFMEITSQLALAKGTVHRLCSNLAAAGYLVRDVDERLFLLGPAMRRVAFNALNHATLRGMRHAVLKDLVSKIEETCNFTTLDGHEVLYLDRVEARWPLRLTIDVGSHVPLHCTSSGKLLLAHLPKRQRDTMIKRLSLTAMTATTITTIDGLRSECDAIVERGYARDEEEFVEGLISIAVPVRDPQGDVRATVSVHAPKVRLTLDRAESRIPLLKTAAESLGRLI</sequence>
<dbReference type="RefSeq" id="WP_114472721.1">
    <property type="nucleotide sequence ID" value="NZ_QPJK01000020.1"/>
</dbReference>
<keyword evidence="8" id="KW-1185">Reference proteome</keyword>
<dbReference type="InterPro" id="IPR050707">
    <property type="entry name" value="HTH_MetabolicPath_Reg"/>
</dbReference>
<gene>
    <name evidence="7" type="ORF">DES41_12026</name>
</gene>
<dbReference type="PROSITE" id="PS51077">
    <property type="entry name" value="HTH_ICLR"/>
    <property type="match status" value="1"/>
</dbReference>
<dbReference type="InterPro" id="IPR036390">
    <property type="entry name" value="WH_DNA-bd_sf"/>
</dbReference>
<accession>A0A368X5A8</accession>
<protein>
    <submittedName>
        <fullName evidence="7">IclR family transcriptional regulator</fullName>
    </submittedName>
</protein>
<evidence type="ECO:0000259" key="5">
    <source>
        <dbReference type="PROSITE" id="PS51077"/>
    </source>
</evidence>
<dbReference type="Pfam" id="PF09339">
    <property type="entry name" value="HTH_IclR"/>
    <property type="match status" value="1"/>
</dbReference>
<evidence type="ECO:0000313" key="7">
    <source>
        <dbReference type="EMBL" id="RCW63202.1"/>
    </source>
</evidence>
<feature type="domain" description="IclR-ED" evidence="6">
    <location>
        <begin position="87"/>
        <end position="268"/>
    </location>
</feature>
<dbReference type="Proteomes" id="UP000252884">
    <property type="component" value="Unassembled WGS sequence"/>
</dbReference>
<comment type="caution">
    <text evidence="7">The sequence shown here is derived from an EMBL/GenBank/DDBJ whole genome shotgun (WGS) entry which is preliminary data.</text>
</comment>
<dbReference type="Gene3D" id="1.10.10.10">
    <property type="entry name" value="Winged helix-like DNA-binding domain superfamily/Winged helix DNA-binding domain"/>
    <property type="match status" value="1"/>
</dbReference>
<dbReference type="PROSITE" id="PS51078">
    <property type="entry name" value="ICLR_ED"/>
    <property type="match status" value="1"/>
</dbReference>
<evidence type="ECO:0000256" key="2">
    <source>
        <dbReference type="ARBA" id="ARBA00023125"/>
    </source>
</evidence>
<keyword evidence="2" id="KW-0238">DNA-binding</keyword>
<dbReference type="SUPFAM" id="SSF55781">
    <property type="entry name" value="GAF domain-like"/>
    <property type="match status" value="1"/>
</dbReference>
<dbReference type="PANTHER" id="PTHR30136">
    <property type="entry name" value="HELIX-TURN-HELIX TRANSCRIPTIONAL REGULATOR, ICLR FAMILY"/>
    <property type="match status" value="1"/>
</dbReference>
<evidence type="ECO:0000313" key="8">
    <source>
        <dbReference type="Proteomes" id="UP000252884"/>
    </source>
</evidence>
<dbReference type="InterPro" id="IPR029016">
    <property type="entry name" value="GAF-like_dom_sf"/>
</dbReference>
<dbReference type="InterPro" id="IPR036388">
    <property type="entry name" value="WH-like_DNA-bd_sf"/>
</dbReference>
<dbReference type="InterPro" id="IPR005471">
    <property type="entry name" value="Tscrpt_reg_IclR_N"/>
</dbReference>
<dbReference type="InterPro" id="IPR014757">
    <property type="entry name" value="Tscrpt_reg_IclR_C"/>
</dbReference>
<keyword evidence="3" id="KW-0804">Transcription</keyword>
<dbReference type="Gene3D" id="3.30.450.40">
    <property type="match status" value="1"/>
</dbReference>
<dbReference type="SUPFAM" id="SSF46785">
    <property type="entry name" value="Winged helix' DNA-binding domain"/>
    <property type="match status" value="1"/>
</dbReference>
<name>A0A368X5A8_9BURK</name>
<keyword evidence="1" id="KW-0805">Transcription regulation</keyword>
<evidence type="ECO:0000256" key="1">
    <source>
        <dbReference type="ARBA" id="ARBA00023015"/>
    </source>
</evidence>
<organism evidence="7 8">
    <name type="scientific">Pseudorhodoferax soli</name>
    <dbReference type="NCBI Taxonomy" id="545864"/>
    <lineage>
        <taxon>Bacteria</taxon>
        <taxon>Pseudomonadati</taxon>
        <taxon>Pseudomonadota</taxon>
        <taxon>Betaproteobacteria</taxon>
        <taxon>Burkholderiales</taxon>
        <taxon>Comamonadaceae</taxon>
    </lineage>
</organism>
<evidence type="ECO:0000259" key="6">
    <source>
        <dbReference type="PROSITE" id="PS51078"/>
    </source>
</evidence>
<dbReference type="SMART" id="SM00346">
    <property type="entry name" value="HTH_ICLR"/>
    <property type="match status" value="1"/>
</dbReference>
<dbReference type="Pfam" id="PF01614">
    <property type="entry name" value="IclR_C"/>
    <property type="match status" value="1"/>
</dbReference>
<dbReference type="EMBL" id="QPJK01000020">
    <property type="protein sequence ID" value="RCW63202.1"/>
    <property type="molecule type" value="Genomic_DNA"/>
</dbReference>
<dbReference type="AlphaFoldDB" id="A0A368X5A8"/>
<dbReference type="PANTHER" id="PTHR30136:SF35">
    <property type="entry name" value="HTH-TYPE TRANSCRIPTIONAL REGULATOR RV1719"/>
    <property type="match status" value="1"/>
</dbReference>
<dbReference type="OrthoDB" id="13103at2"/>